<dbReference type="Proteomes" id="UP000526408">
    <property type="component" value="Unassembled WGS sequence"/>
</dbReference>
<dbReference type="InterPro" id="IPR003779">
    <property type="entry name" value="CMD-like"/>
</dbReference>
<dbReference type="RefSeq" id="WP_168622729.1">
    <property type="nucleotide sequence ID" value="NZ_JAAZQQ010000002.1"/>
</dbReference>
<evidence type="ECO:0000259" key="1">
    <source>
        <dbReference type="Pfam" id="PF02627"/>
    </source>
</evidence>
<dbReference type="InterPro" id="IPR029032">
    <property type="entry name" value="AhpD-like"/>
</dbReference>
<dbReference type="SUPFAM" id="SSF69118">
    <property type="entry name" value="AhpD-like"/>
    <property type="match status" value="1"/>
</dbReference>
<organism evidence="2 3">
    <name type="scientific">Roseicyclus persicicus</name>
    <dbReference type="NCBI Taxonomy" id="2650661"/>
    <lineage>
        <taxon>Bacteria</taxon>
        <taxon>Pseudomonadati</taxon>
        <taxon>Pseudomonadota</taxon>
        <taxon>Alphaproteobacteria</taxon>
        <taxon>Rhodobacterales</taxon>
        <taxon>Roseobacteraceae</taxon>
        <taxon>Roseicyclus</taxon>
    </lineage>
</organism>
<dbReference type="PANTHER" id="PTHR33570:SF2">
    <property type="entry name" value="CARBOXYMUCONOLACTONE DECARBOXYLASE-LIKE DOMAIN-CONTAINING PROTEIN"/>
    <property type="match status" value="1"/>
</dbReference>
<feature type="domain" description="Carboxymuconolactone decarboxylase-like" evidence="1">
    <location>
        <begin position="49"/>
        <end position="130"/>
    </location>
</feature>
<dbReference type="EMBL" id="JAAZQQ010000002">
    <property type="protein sequence ID" value="NKX44351.1"/>
    <property type="molecule type" value="Genomic_DNA"/>
</dbReference>
<evidence type="ECO:0000313" key="2">
    <source>
        <dbReference type="EMBL" id="NKX44351.1"/>
    </source>
</evidence>
<dbReference type="InterPro" id="IPR052512">
    <property type="entry name" value="4CMD/NDH-1_regulator"/>
</dbReference>
<dbReference type="PANTHER" id="PTHR33570">
    <property type="entry name" value="4-CARBOXYMUCONOLACTONE DECARBOXYLASE FAMILY PROTEIN"/>
    <property type="match status" value="1"/>
</dbReference>
<evidence type="ECO:0000313" key="3">
    <source>
        <dbReference type="Proteomes" id="UP000526408"/>
    </source>
</evidence>
<gene>
    <name evidence="2" type="ORF">HCU73_07075</name>
</gene>
<accession>A0A7X6GZY6</accession>
<sequence>MTDTPANPFEALMRQTQSMAQDWVKAVNPALANFNPAQMDKLWPTVPAEMLEAFFGKQFNPEGLDAKTRLLLTLLGLTIQGAVAEAQIRLTVRHAVEAGATKQEVAETIGLAALFGGVPAMNKAMELATEALDRGEED</sequence>
<proteinExistence type="predicted"/>
<reference evidence="2 3" key="1">
    <citation type="submission" date="2020-04" db="EMBL/GenBank/DDBJ databases">
        <authorList>
            <person name="Yoon J."/>
        </authorList>
    </citation>
    <scope>NUCLEOTIDE SEQUENCE [LARGE SCALE GENOMIC DNA]</scope>
    <source>
        <strain evidence="2 3">KMU-115</strain>
    </source>
</reference>
<comment type="caution">
    <text evidence="2">The sequence shown here is derived from an EMBL/GenBank/DDBJ whole genome shotgun (WGS) entry which is preliminary data.</text>
</comment>
<name>A0A7X6GZY6_9RHOB</name>
<dbReference type="Gene3D" id="1.20.1290.10">
    <property type="entry name" value="AhpD-like"/>
    <property type="match status" value="1"/>
</dbReference>
<dbReference type="GO" id="GO:0051920">
    <property type="term" value="F:peroxiredoxin activity"/>
    <property type="evidence" value="ECO:0007669"/>
    <property type="project" value="InterPro"/>
</dbReference>
<dbReference type="Pfam" id="PF02627">
    <property type="entry name" value="CMD"/>
    <property type="match status" value="1"/>
</dbReference>
<dbReference type="AlphaFoldDB" id="A0A7X6GZY6"/>
<protein>
    <submittedName>
        <fullName evidence="2">Carboxymuconolactone decarboxylase family protein</fullName>
    </submittedName>
</protein>
<keyword evidence="3" id="KW-1185">Reference proteome</keyword>